<evidence type="ECO:0000313" key="3">
    <source>
        <dbReference type="Proteomes" id="UP000243518"/>
    </source>
</evidence>
<sequence length="182" mass="20180">MPPSREEAAQALREISNVQARVAGFQDYRFEASQLILWGLLNIIGCVGSALFAGYLLPIWLGVVVVGLLLGVFMAVHSAPRVPGVIWRYLLVILSILLFDVILHVIFWPVSPRQGSMIVPLFVATIYIVRGAQSRPRYIAVGALLAVLSMLSFLFAGDGYWYWLALSWGGTFVVSGLWLRRC</sequence>
<feature type="transmembrane region" description="Helical" evidence="1">
    <location>
        <begin position="138"/>
        <end position="155"/>
    </location>
</feature>
<keyword evidence="1" id="KW-0472">Membrane</keyword>
<reference evidence="2 3" key="1">
    <citation type="submission" date="2016-10" db="EMBL/GenBank/DDBJ databases">
        <authorList>
            <person name="Varghese N."/>
            <person name="Submissions S."/>
        </authorList>
    </citation>
    <scope>NUCLEOTIDE SEQUENCE [LARGE SCALE GENOMIC DNA]</scope>
    <source>
        <strain evidence="2 3">CECT 8317</strain>
    </source>
</reference>
<feature type="transmembrane region" description="Helical" evidence="1">
    <location>
        <begin position="89"/>
        <end position="108"/>
    </location>
</feature>
<feature type="transmembrane region" description="Helical" evidence="1">
    <location>
        <begin position="35"/>
        <end position="53"/>
    </location>
</feature>
<dbReference type="RefSeq" id="WP_088274243.1">
    <property type="nucleotide sequence ID" value="NZ_BTPS01000005.1"/>
</dbReference>
<keyword evidence="3" id="KW-1185">Reference proteome</keyword>
<dbReference type="EMBL" id="FNVE01000002">
    <property type="protein sequence ID" value="SEF93899.1"/>
    <property type="molecule type" value="Genomic_DNA"/>
</dbReference>
<keyword evidence="1" id="KW-1133">Transmembrane helix</keyword>
<feature type="transmembrane region" description="Helical" evidence="1">
    <location>
        <begin position="114"/>
        <end position="131"/>
    </location>
</feature>
<feature type="transmembrane region" description="Helical" evidence="1">
    <location>
        <begin position="161"/>
        <end position="179"/>
    </location>
</feature>
<feature type="transmembrane region" description="Helical" evidence="1">
    <location>
        <begin position="59"/>
        <end position="77"/>
    </location>
</feature>
<dbReference type="Proteomes" id="UP000243518">
    <property type="component" value="Unassembled WGS sequence"/>
</dbReference>
<protein>
    <submittedName>
        <fullName evidence="2">Uncharacterized protein</fullName>
    </submittedName>
</protein>
<name>A0AAQ1G5T9_9GAMM</name>
<evidence type="ECO:0000313" key="2">
    <source>
        <dbReference type="EMBL" id="SEF93899.1"/>
    </source>
</evidence>
<dbReference type="AlphaFoldDB" id="A0AAQ1G5T9"/>
<keyword evidence="1" id="KW-0812">Transmembrane</keyword>
<organism evidence="2 3">
    <name type="scientific">Halopseudomonas aestusnigri</name>
    <dbReference type="NCBI Taxonomy" id="857252"/>
    <lineage>
        <taxon>Bacteria</taxon>
        <taxon>Pseudomonadati</taxon>
        <taxon>Pseudomonadota</taxon>
        <taxon>Gammaproteobacteria</taxon>
        <taxon>Pseudomonadales</taxon>
        <taxon>Pseudomonadaceae</taxon>
        <taxon>Halopseudomonas</taxon>
    </lineage>
</organism>
<accession>A0AAQ1G5T9</accession>
<gene>
    <name evidence="2" type="ORF">SAMN05216586_102346</name>
</gene>
<proteinExistence type="predicted"/>
<comment type="caution">
    <text evidence="2">The sequence shown here is derived from an EMBL/GenBank/DDBJ whole genome shotgun (WGS) entry which is preliminary data.</text>
</comment>
<evidence type="ECO:0000256" key="1">
    <source>
        <dbReference type="SAM" id="Phobius"/>
    </source>
</evidence>